<dbReference type="InterPro" id="IPR038063">
    <property type="entry name" value="Transpep_catalytic_dom"/>
</dbReference>
<dbReference type="Pfam" id="PF01476">
    <property type="entry name" value="LysM"/>
    <property type="match status" value="1"/>
</dbReference>
<keyword evidence="5 6" id="KW-0961">Cell wall biogenesis/degradation</keyword>
<organism evidence="10 11">
    <name type="scientific">Ornatilinea apprima</name>
    <dbReference type="NCBI Taxonomy" id="1134406"/>
    <lineage>
        <taxon>Bacteria</taxon>
        <taxon>Bacillati</taxon>
        <taxon>Chloroflexota</taxon>
        <taxon>Anaerolineae</taxon>
        <taxon>Anaerolineales</taxon>
        <taxon>Anaerolineaceae</taxon>
        <taxon>Ornatilinea</taxon>
    </lineage>
</organism>
<dbReference type="PROSITE" id="PS51782">
    <property type="entry name" value="LYSM"/>
    <property type="match status" value="1"/>
</dbReference>
<evidence type="ECO:0000256" key="4">
    <source>
        <dbReference type="ARBA" id="ARBA00022984"/>
    </source>
</evidence>
<evidence type="ECO:0000256" key="5">
    <source>
        <dbReference type="ARBA" id="ARBA00023316"/>
    </source>
</evidence>
<dbReference type="GO" id="GO:0016740">
    <property type="term" value="F:transferase activity"/>
    <property type="evidence" value="ECO:0007669"/>
    <property type="project" value="UniProtKB-KW"/>
</dbReference>
<dbReference type="PROSITE" id="PS52029">
    <property type="entry name" value="LD_TPASE"/>
    <property type="match status" value="1"/>
</dbReference>
<evidence type="ECO:0000256" key="2">
    <source>
        <dbReference type="ARBA" id="ARBA00022679"/>
    </source>
</evidence>
<evidence type="ECO:0000313" key="11">
    <source>
        <dbReference type="Proteomes" id="UP000050417"/>
    </source>
</evidence>
<dbReference type="CDD" id="cd16913">
    <property type="entry name" value="YkuD_like"/>
    <property type="match status" value="1"/>
</dbReference>
<evidence type="ECO:0000259" key="8">
    <source>
        <dbReference type="PROSITE" id="PS51782"/>
    </source>
</evidence>
<dbReference type="CDD" id="cd00118">
    <property type="entry name" value="LysM"/>
    <property type="match status" value="1"/>
</dbReference>
<comment type="pathway">
    <text evidence="1 6">Cell wall biogenesis; peptidoglycan biosynthesis.</text>
</comment>
<dbReference type="Pfam" id="PF03734">
    <property type="entry name" value="YkuD"/>
    <property type="match status" value="1"/>
</dbReference>
<dbReference type="GO" id="GO:0071555">
    <property type="term" value="P:cell wall organization"/>
    <property type="evidence" value="ECO:0007669"/>
    <property type="project" value="UniProtKB-UniRule"/>
</dbReference>
<dbReference type="InterPro" id="IPR005490">
    <property type="entry name" value="LD_TPept_cat_dom"/>
</dbReference>
<evidence type="ECO:0000256" key="6">
    <source>
        <dbReference type="PROSITE-ProRule" id="PRU01373"/>
    </source>
</evidence>
<evidence type="ECO:0000256" key="1">
    <source>
        <dbReference type="ARBA" id="ARBA00004752"/>
    </source>
</evidence>
<dbReference type="STRING" id="1134406.ADN00_14940"/>
<feature type="domain" description="LysM" evidence="8">
    <location>
        <begin position="323"/>
        <end position="367"/>
    </location>
</feature>
<dbReference type="InterPro" id="IPR036779">
    <property type="entry name" value="LysM_dom_sf"/>
</dbReference>
<comment type="caution">
    <text evidence="10">The sequence shown here is derived from an EMBL/GenBank/DDBJ whole genome shotgun (WGS) entry which is preliminary data.</text>
</comment>
<dbReference type="SUPFAM" id="SSF141523">
    <property type="entry name" value="L,D-transpeptidase catalytic domain-like"/>
    <property type="match status" value="1"/>
</dbReference>
<reference evidence="10 11" key="1">
    <citation type="submission" date="2015-07" db="EMBL/GenBank/DDBJ databases">
        <title>Genome sequence of Ornatilinea apprima DSM 23815.</title>
        <authorList>
            <person name="Hemp J."/>
            <person name="Ward L.M."/>
            <person name="Pace L.A."/>
            <person name="Fischer W.W."/>
        </authorList>
    </citation>
    <scope>NUCLEOTIDE SEQUENCE [LARGE SCALE GENOMIC DNA]</scope>
    <source>
        <strain evidence="10 11">P3M-1</strain>
    </source>
</reference>
<keyword evidence="2" id="KW-0808">Transferase</keyword>
<evidence type="ECO:0000313" key="10">
    <source>
        <dbReference type="EMBL" id="KPL73084.1"/>
    </source>
</evidence>
<keyword evidence="3 6" id="KW-0133">Cell shape</keyword>
<keyword evidence="11" id="KW-1185">Reference proteome</keyword>
<dbReference type="GO" id="GO:0071972">
    <property type="term" value="F:peptidoglycan L,D-transpeptidase activity"/>
    <property type="evidence" value="ECO:0007669"/>
    <property type="project" value="TreeGrafter"/>
</dbReference>
<feature type="transmembrane region" description="Helical" evidence="7">
    <location>
        <begin position="21"/>
        <end position="46"/>
    </location>
</feature>
<proteinExistence type="predicted"/>
<dbReference type="Gene3D" id="3.10.350.10">
    <property type="entry name" value="LysM domain"/>
    <property type="match status" value="1"/>
</dbReference>
<dbReference type="Proteomes" id="UP000050417">
    <property type="component" value="Unassembled WGS sequence"/>
</dbReference>
<evidence type="ECO:0000259" key="9">
    <source>
        <dbReference type="PROSITE" id="PS52029"/>
    </source>
</evidence>
<keyword evidence="7" id="KW-0812">Transmembrane</keyword>
<dbReference type="Gene3D" id="2.40.440.10">
    <property type="entry name" value="L,D-transpeptidase catalytic domain-like"/>
    <property type="match status" value="1"/>
</dbReference>
<keyword evidence="7" id="KW-0472">Membrane</keyword>
<evidence type="ECO:0000256" key="7">
    <source>
        <dbReference type="SAM" id="Phobius"/>
    </source>
</evidence>
<sequence>MQSLPNTQLSFKKSSSVNINFLAAGVVIVLLALIFWCVFFFVWGYFHVSQRILPGVTAAGVQVGGMTISEAEAAIHEQWNMGHQVLIGSEDQWWRTPSLSLGIYVDSVKIARDAFEMGRGSGALAEWITILLGGQPSGGPEILFNEEMARNTLTQISQLVYAAPQPNEIVYENGQWVAKGGLNGKALDVERAVLILRSDPGRVLSQGQLELTYVPIAVETVNSEILQVLNQIGNRPLTASLYDPFSGDIRDYEIGMDRIGPYLGWDAQTQSMTLNTTGLIAEVTTMLETSQGVKVRMDDDLSAVEEAWKSGRSLEFSVVDLPRPYQVESGDTLLKISQKFRLPYWYILQANPGIQPNSLIVGAEITIPSRNEMLPLPYVRNKRIVISIPEQRMRVYENGEQVHEFIVSTGIATSPTFPGVYQVRTHELSAYASNWDLTMPHFLGIYEAWPGFMNGIHGLPTLSNGRILWGNVLGGPASYGCIILSLENAELLYQWAEDGVVVEIIG</sequence>
<dbReference type="PANTHER" id="PTHR30582">
    <property type="entry name" value="L,D-TRANSPEPTIDASE"/>
    <property type="match status" value="1"/>
</dbReference>
<feature type="domain" description="L,D-TPase catalytic" evidence="9">
    <location>
        <begin position="382"/>
        <end position="505"/>
    </location>
</feature>
<dbReference type="AlphaFoldDB" id="A0A0P6WVS8"/>
<dbReference type="GO" id="GO:0018104">
    <property type="term" value="P:peptidoglycan-protein cross-linking"/>
    <property type="evidence" value="ECO:0007669"/>
    <property type="project" value="TreeGrafter"/>
</dbReference>
<dbReference type="EMBL" id="LGCL01000036">
    <property type="protein sequence ID" value="KPL73084.1"/>
    <property type="molecule type" value="Genomic_DNA"/>
</dbReference>
<dbReference type="GO" id="GO:0005576">
    <property type="term" value="C:extracellular region"/>
    <property type="evidence" value="ECO:0007669"/>
    <property type="project" value="TreeGrafter"/>
</dbReference>
<keyword evidence="7" id="KW-1133">Transmembrane helix</keyword>
<name>A0A0P6WVS8_9CHLR</name>
<keyword evidence="4 6" id="KW-0573">Peptidoglycan synthesis</keyword>
<evidence type="ECO:0000256" key="3">
    <source>
        <dbReference type="ARBA" id="ARBA00022960"/>
    </source>
</evidence>
<dbReference type="SMART" id="SM00257">
    <property type="entry name" value="LysM"/>
    <property type="match status" value="1"/>
</dbReference>
<protein>
    <submittedName>
        <fullName evidence="10">Uncharacterized protein</fullName>
    </submittedName>
</protein>
<dbReference type="SUPFAM" id="SSF54106">
    <property type="entry name" value="LysM domain"/>
    <property type="match status" value="1"/>
</dbReference>
<feature type="active site" description="Nucleophile" evidence="6">
    <location>
        <position position="481"/>
    </location>
</feature>
<dbReference type="UniPathway" id="UPA00219"/>
<dbReference type="GO" id="GO:0008360">
    <property type="term" value="P:regulation of cell shape"/>
    <property type="evidence" value="ECO:0007669"/>
    <property type="project" value="UniProtKB-UniRule"/>
</dbReference>
<dbReference type="InterPro" id="IPR018392">
    <property type="entry name" value="LysM"/>
</dbReference>
<dbReference type="InterPro" id="IPR050979">
    <property type="entry name" value="LD-transpeptidase"/>
</dbReference>
<dbReference type="PANTHER" id="PTHR30582:SF2">
    <property type="entry name" value="L,D-TRANSPEPTIDASE YCIB-RELATED"/>
    <property type="match status" value="1"/>
</dbReference>
<gene>
    <name evidence="10" type="ORF">ADN00_14940</name>
</gene>
<feature type="active site" description="Proton donor/acceptor" evidence="6">
    <location>
        <position position="457"/>
    </location>
</feature>
<accession>A0A0P6WVS8</accession>